<organism evidence="1 2">
    <name type="scientific">Cylindrodendrum hubeiense</name>
    <dbReference type="NCBI Taxonomy" id="595255"/>
    <lineage>
        <taxon>Eukaryota</taxon>
        <taxon>Fungi</taxon>
        <taxon>Dikarya</taxon>
        <taxon>Ascomycota</taxon>
        <taxon>Pezizomycotina</taxon>
        <taxon>Sordariomycetes</taxon>
        <taxon>Hypocreomycetidae</taxon>
        <taxon>Hypocreales</taxon>
        <taxon>Nectriaceae</taxon>
        <taxon>Cylindrodendrum</taxon>
    </lineage>
</organism>
<evidence type="ECO:0000313" key="2">
    <source>
        <dbReference type="Proteomes" id="UP000722485"/>
    </source>
</evidence>
<name>A0A9P5HNU7_9HYPO</name>
<accession>A0A9P5HNU7</accession>
<reference evidence="1" key="1">
    <citation type="submission" date="2020-03" db="EMBL/GenBank/DDBJ databases">
        <title>Draft Genome Sequence of Cylindrodendrum hubeiense.</title>
        <authorList>
            <person name="Buettner E."/>
            <person name="Kellner H."/>
        </authorList>
    </citation>
    <scope>NUCLEOTIDE SEQUENCE</scope>
    <source>
        <strain evidence="1">IHI 201604</strain>
    </source>
</reference>
<comment type="caution">
    <text evidence="1">The sequence shown here is derived from an EMBL/GenBank/DDBJ whole genome shotgun (WGS) entry which is preliminary data.</text>
</comment>
<proteinExistence type="predicted"/>
<sequence>MPQDQTEPSYVCDILEHLAQFKLVREIANKTSADDFRGLIDAKILCAVDRIYDPESVVEVEQGDIFELEISNKGKQGLYVFLYNMGPNWQVEDIYRGTYEVIPPQNQEKRFMGTFRKKLKTIVPPSMREEGHDQCDDIIKVFITSQPTSFDLLDLPKIDGIAKKSSSSRTGGGDTNLSEDWIALNFPIRTSVRVPDST</sequence>
<keyword evidence="2" id="KW-1185">Reference proteome</keyword>
<gene>
    <name evidence="1" type="ORF">G7Z17_g2081</name>
</gene>
<dbReference type="AlphaFoldDB" id="A0A9P5HNU7"/>
<evidence type="ECO:0000313" key="1">
    <source>
        <dbReference type="EMBL" id="KAF7555540.1"/>
    </source>
</evidence>
<protein>
    <submittedName>
        <fullName evidence="1">Uncharacterized protein</fullName>
    </submittedName>
</protein>
<dbReference type="Proteomes" id="UP000722485">
    <property type="component" value="Unassembled WGS sequence"/>
</dbReference>
<dbReference type="OrthoDB" id="3223806at2759"/>
<dbReference type="EMBL" id="JAANBB010000019">
    <property type="protein sequence ID" value="KAF7555540.1"/>
    <property type="molecule type" value="Genomic_DNA"/>
</dbReference>